<keyword evidence="2" id="KW-0479">Metal-binding</keyword>
<dbReference type="Pfam" id="PF00111">
    <property type="entry name" value="Fer2"/>
    <property type="match status" value="1"/>
</dbReference>
<evidence type="ECO:0000259" key="6">
    <source>
        <dbReference type="PROSITE" id="PS51085"/>
    </source>
</evidence>
<dbReference type="InterPro" id="IPR036010">
    <property type="entry name" value="2Fe-2S_ferredoxin-like_sf"/>
</dbReference>
<dbReference type="GO" id="GO:0046872">
    <property type="term" value="F:metal ion binding"/>
    <property type="evidence" value="ECO:0007669"/>
    <property type="project" value="UniProtKB-KW"/>
</dbReference>
<keyword evidence="1" id="KW-0001">2Fe-2S</keyword>
<protein>
    <submittedName>
        <fullName evidence="7">(2Fe-2S)-binding domain protein</fullName>
    </submittedName>
</protein>
<dbReference type="CDD" id="cd00207">
    <property type="entry name" value="fer2"/>
    <property type="match status" value="1"/>
</dbReference>
<dbReference type="AlphaFoldDB" id="E1R0Y5"/>
<dbReference type="Gene3D" id="3.10.20.30">
    <property type="match status" value="1"/>
</dbReference>
<dbReference type="OrthoDB" id="9796880at2"/>
<dbReference type="EMBL" id="CP002116">
    <property type="protein sequence ID" value="ADK80234.1"/>
    <property type="molecule type" value="Genomic_DNA"/>
</dbReference>
<keyword evidence="4" id="KW-0408">Iron</keyword>
<keyword evidence="5" id="KW-0411">Iron-sulfur</keyword>
<dbReference type="InterPro" id="IPR001041">
    <property type="entry name" value="2Fe-2S_ferredoxin-type"/>
</dbReference>
<dbReference type="InterPro" id="IPR036884">
    <property type="entry name" value="2Fe-2S-bd_dom_sf"/>
</dbReference>
<dbReference type="KEGG" id="ssm:Spirs_1103"/>
<dbReference type="InterPro" id="IPR012675">
    <property type="entry name" value="Beta-grasp_dom_sf"/>
</dbReference>
<evidence type="ECO:0000256" key="2">
    <source>
        <dbReference type="ARBA" id="ARBA00022723"/>
    </source>
</evidence>
<dbReference type="RefSeq" id="WP_013253698.1">
    <property type="nucleotide sequence ID" value="NC_014364.1"/>
</dbReference>
<keyword evidence="3" id="KW-0560">Oxidoreductase</keyword>
<evidence type="ECO:0000256" key="5">
    <source>
        <dbReference type="ARBA" id="ARBA00023014"/>
    </source>
</evidence>
<dbReference type="STRING" id="573413.Spirs_1103"/>
<reference evidence="7 8" key="1">
    <citation type="journal article" date="2010" name="Stand. Genomic Sci.">
        <title>Complete genome sequence of Spirochaeta smaragdinae type strain (SEBR 4228).</title>
        <authorList>
            <person name="Mavromatis K."/>
            <person name="Yasawong M."/>
            <person name="Chertkov O."/>
            <person name="Lapidus A."/>
            <person name="Lucas S."/>
            <person name="Nolan M."/>
            <person name="Del Rio T.G."/>
            <person name="Tice H."/>
            <person name="Cheng J.F."/>
            <person name="Pitluck S."/>
            <person name="Liolios K."/>
            <person name="Ivanova N."/>
            <person name="Tapia R."/>
            <person name="Han C."/>
            <person name="Bruce D."/>
            <person name="Goodwin L."/>
            <person name="Pati A."/>
            <person name="Chen A."/>
            <person name="Palaniappan K."/>
            <person name="Land M."/>
            <person name="Hauser L."/>
            <person name="Chang Y.J."/>
            <person name="Jeffries C.D."/>
            <person name="Detter J.C."/>
            <person name="Rohde M."/>
            <person name="Brambilla E."/>
            <person name="Spring S."/>
            <person name="Goker M."/>
            <person name="Sikorski J."/>
            <person name="Woyke T."/>
            <person name="Bristow J."/>
            <person name="Eisen J.A."/>
            <person name="Markowitz V."/>
            <person name="Hugenholtz P."/>
            <person name="Klenk H.P."/>
            <person name="Kyrpides N.C."/>
        </authorList>
    </citation>
    <scope>NUCLEOTIDE SEQUENCE [LARGE SCALE GENOMIC DNA]</scope>
    <source>
        <strain evidence="8">DSM 11293 / JCM 15392 / SEBR 4228</strain>
    </source>
</reference>
<dbReference type="PROSITE" id="PS00197">
    <property type="entry name" value="2FE2S_FER_1"/>
    <property type="match status" value="1"/>
</dbReference>
<dbReference type="InterPro" id="IPR006058">
    <property type="entry name" value="2Fe2S_fd_BS"/>
</dbReference>
<gene>
    <name evidence="7" type="ordered locus">Spirs_1103</name>
</gene>
<dbReference type="PROSITE" id="PS51085">
    <property type="entry name" value="2FE2S_FER_2"/>
    <property type="match status" value="1"/>
</dbReference>
<dbReference type="GO" id="GO:0016491">
    <property type="term" value="F:oxidoreductase activity"/>
    <property type="evidence" value="ECO:0007669"/>
    <property type="project" value="UniProtKB-KW"/>
</dbReference>
<dbReference type="InterPro" id="IPR002888">
    <property type="entry name" value="2Fe-2S-bd"/>
</dbReference>
<feature type="domain" description="2Fe-2S ferredoxin-type" evidence="6">
    <location>
        <begin position="11"/>
        <end position="87"/>
    </location>
</feature>
<evidence type="ECO:0000256" key="4">
    <source>
        <dbReference type="ARBA" id="ARBA00023004"/>
    </source>
</evidence>
<dbReference type="InterPro" id="IPR051452">
    <property type="entry name" value="Diverse_Oxidoreductases"/>
</dbReference>
<dbReference type="Proteomes" id="UP000002318">
    <property type="component" value="Chromosome"/>
</dbReference>
<dbReference type="PANTHER" id="PTHR44379">
    <property type="entry name" value="OXIDOREDUCTASE WITH IRON-SULFUR SUBUNIT"/>
    <property type="match status" value="1"/>
</dbReference>
<sequence>MVKVDEEGGARRITLHINDDEHHLVVEPQETLREVLHDRIGLTGTKEMCDRGACGSCTVIMDGRPVLSCMTLAIECEGHRIETIEQINKMGHPLVQAYADNHAMQCGYCTPGFVVTAKALLDRNANPSKEEIISALEGNICRCGTYPAHVRAVQDAAKRLQEKEAV</sequence>
<dbReference type="GO" id="GO:0051537">
    <property type="term" value="F:2 iron, 2 sulfur cluster binding"/>
    <property type="evidence" value="ECO:0007669"/>
    <property type="project" value="UniProtKB-KW"/>
</dbReference>
<evidence type="ECO:0000313" key="8">
    <source>
        <dbReference type="Proteomes" id="UP000002318"/>
    </source>
</evidence>
<evidence type="ECO:0000256" key="1">
    <source>
        <dbReference type="ARBA" id="ARBA00022714"/>
    </source>
</evidence>
<name>E1R0Y5_SEDSS</name>
<evidence type="ECO:0000313" key="7">
    <source>
        <dbReference type="EMBL" id="ADK80234.1"/>
    </source>
</evidence>
<evidence type="ECO:0000256" key="3">
    <source>
        <dbReference type="ARBA" id="ARBA00023002"/>
    </source>
</evidence>
<dbReference type="Pfam" id="PF01799">
    <property type="entry name" value="Fer2_2"/>
    <property type="match status" value="1"/>
</dbReference>
<dbReference type="PANTHER" id="PTHR44379:SF5">
    <property type="entry name" value="OXIDOREDUCTASE WITH IRON-SULFUR SUBUNIT"/>
    <property type="match status" value="1"/>
</dbReference>
<proteinExistence type="predicted"/>
<keyword evidence="8" id="KW-1185">Reference proteome</keyword>
<dbReference type="Gene3D" id="1.10.150.120">
    <property type="entry name" value="[2Fe-2S]-binding domain"/>
    <property type="match status" value="1"/>
</dbReference>
<dbReference type="SUPFAM" id="SSF47741">
    <property type="entry name" value="CO dehydrogenase ISP C-domain like"/>
    <property type="match status" value="1"/>
</dbReference>
<organism evidence="7 8">
    <name type="scientific">Sediminispirochaeta smaragdinae (strain DSM 11293 / JCM 15392 / SEBR 4228)</name>
    <name type="common">Spirochaeta smaragdinae</name>
    <dbReference type="NCBI Taxonomy" id="573413"/>
    <lineage>
        <taxon>Bacteria</taxon>
        <taxon>Pseudomonadati</taxon>
        <taxon>Spirochaetota</taxon>
        <taxon>Spirochaetia</taxon>
        <taxon>Spirochaetales</taxon>
        <taxon>Spirochaetaceae</taxon>
        <taxon>Sediminispirochaeta</taxon>
    </lineage>
</organism>
<dbReference type="SUPFAM" id="SSF54292">
    <property type="entry name" value="2Fe-2S ferredoxin-like"/>
    <property type="match status" value="1"/>
</dbReference>
<dbReference type="HOGENOM" id="CLU_052511_3_1_12"/>
<accession>E1R0Y5</accession>
<dbReference type="eggNOG" id="COG2080">
    <property type="taxonomic scope" value="Bacteria"/>
</dbReference>